<organism evidence="2">
    <name type="scientific">Amphimedon queenslandica</name>
    <name type="common">Sponge</name>
    <dbReference type="NCBI Taxonomy" id="400682"/>
    <lineage>
        <taxon>Eukaryota</taxon>
        <taxon>Metazoa</taxon>
        <taxon>Porifera</taxon>
        <taxon>Demospongiae</taxon>
        <taxon>Heteroscleromorpha</taxon>
        <taxon>Haplosclerida</taxon>
        <taxon>Niphatidae</taxon>
        <taxon>Amphimedon</taxon>
    </lineage>
</organism>
<dbReference type="Gene3D" id="1.10.437.10">
    <property type="entry name" value="Blc2-like"/>
    <property type="match status" value="1"/>
</dbReference>
<dbReference type="GO" id="GO:0042981">
    <property type="term" value="P:regulation of apoptotic process"/>
    <property type="evidence" value="ECO:0007669"/>
    <property type="project" value="InterPro"/>
</dbReference>
<name>A0A1X7V9E6_AMPQE</name>
<protein>
    <submittedName>
        <fullName evidence="2">Uncharacterized protein</fullName>
    </submittedName>
</protein>
<accession>A0A1X7V9E6</accession>
<sequence length="216" mass="23966">MSQLLVKEGTTTAPAQENGDLNDFTKVVTVSFIELFLMDEMKKEGTIGTRSPGAARSDMKPLVRESPEEIVSLTQNQVALEVAEKLKMIGDEIDARLKSEVNMALKGLYDNQSIWEVGYSQFRGTLQGVFSRCHDAVKNGWEQVSVVYTVAGRLVGELRVQQEEIGGMRENQMQGFANTYLRDSGIQQWVEQQGGMTKETIGPPTGELKVTITDED</sequence>
<reference evidence="2" key="2">
    <citation type="submission" date="2017-05" db="UniProtKB">
        <authorList>
            <consortium name="EnsemblMetazoa"/>
        </authorList>
    </citation>
    <scope>IDENTIFICATION</scope>
</reference>
<dbReference type="SUPFAM" id="SSF56854">
    <property type="entry name" value="Bcl-2 inhibitors of programmed cell death"/>
    <property type="match status" value="1"/>
</dbReference>
<dbReference type="EnsemblMetazoa" id="XM_011404483.2">
    <property type="protein sequence ID" value="XP_011402785.1"/>
    <property type="gene ID" value="LOC105312106"/>
</dbReference>
<dbReference type="EnsemblMetazoa" id="Aqu2.1.36608_001">
    <property type="protein sequence ID" value="Aqu2.1.36608_001"/>
    <property type="gene ID" value="Aqu2.1.36608"/>
</dbReference>
<dbReference type="KEGG" id="aqu:105312106"/>
<evidence type="ECO:0000313" key="3">
    <source>
        <dbReference type="Proteomes" id="UP000007879"/>
    </source>
</evidence>
<gene>
    <name evidence="2" type="primary">105312106</name>
</gene>
<dbReference type="InterPro" id="IPR002475">
    <property type="entry name" value="Bcl2-like"/>
</dbReference>
<evidence type="ECO:0000256" key="1">
    <source>
        <dbReference type="ARBA" id="ARBA00022703"/>
    </source>
</evidence>
<keyword evidence="3" id="KW-1185">Reference proteome</keyword>
<dbReference type="InterPro" id="IPR036834">
    <property type="entry name" value="Bcl-2-like_sf"/>
</dbReference>
<proteinExistence type="predicted"/>
<evidence type="ECO:0000313" key="2">
    <source>
        <dbReference type="EnsemblMetazoa" id="Aqu2.1.36608_001"/>
    </source>
</evidence>
<keyword evidence="1" id="KW-0053">Apoptosis</keyword>
<dbReference type="InParanoid" id="A0A1X7V9E6"/>
<dbReference type="PROSITE" id="PS50062">
    <property type="entry name" value="BCL2_FAMILY"/>
    <property type="match status" value="1"/>
</dbReference>
<dbReference type="Proteomes" id="UP000007879">
    <property type="component" value="Unassembled WGS sequence"/>
</dbReference>
<dbReference type="GO" id="GO:0006915">
    <property type="term" value="P:apoptotic process"/>
    <property type="evidence" value="ECO:0007669"/>
    <property type="project" value="UniProtKB-KW"/>
</dbReference>
<reference evidence="3" key="1">
    <citation type="journal article" date="2010" name="Nature">
        <title>The Amphimedon queenslandica genome and the evolution of animal complexity.</title>
        <authorList>
            <person name="Srivastava M."/>
            <person name="Simakov O."/>
            <person name="Chapman J."/>
            <person name="Fahey B."/>
            <person name="Gauthier M.E."/>
            <person name="Mitros T."/>
            <person name="Richards G.S."/>
            <person name="Conaco C."/>
            <person name="Dacre M."/>
            <person name="Hellsten U."/>
            <person name="Larroux C."/>
            <person name="Putnam N.H."/>
            <person name="Stanke M."/>
            <person name="Adamska M."/>
            <person name="Darling A."/>
            <person name="Degnan S.M."/>
            <person name="Oakley T.H."/>
            <person name="Plachetzki D.C."/>
            <person name="Zhai Y."/>
            <person name="Adamski M."/>
            <person name="Calcino A."/>
            <person name="Cummins S.F."/>
            <person name="Goodstein D.M."/>
            <person name="Harris C."/>
            <person name="Jackson D.J."/>
            <person name="Leys S.P."/>
            <person name="Shu S."/>
            <person name="Woodcroft B.J."/>
            <person name="Vervoort M."/>
            <person name="Kosik K.S."/>
            <person name="Manning G."/>
            <person name="Degnan B.M."/>
            <person name="Rokhsar D.S."/>
        </authorList>
    </citation>
    <scope>NUCLEOTIDE SEQUENCE [LARGE SCALE GENOMIC DNA]</scope>
</reference>
<dbReference type="AlphaFoldDB" id="A0A1X7V9E6"/>